<feature type="chain" id="PRO_5026679189" evidence="1">
    <location>
        <begin position="28"/>
        <end position="220"/>
    </location>
</feature>
<sequence length="220" mass="24177">MISLLKTLRGACLGVIAALALSATAMAAATPPEQVIKDATTTIQTDITRNVAKYQADKSSFYKMVDTEIVPHFDTTYIAKVILGTHLKEASPEQVTQFEAAFKDMLVHSYADKLLQYYDSVSVDVKPGRIASDGKRATVDTTLIRKDGQPPIAVQFSMRDDNGEWKIWDIKAENISLVLNFRTQIDGEIKKSSIASVIQRLDSGQIQADVDHDGTASKKQ</sequence>
<evidence type="ECO:0000313" key="3">
    <source>
        <dbReference type="Proteomes" id="UP000472676"/>
    </source>
</evidence>
<dbReference type="PANTHER" id="PTHR36573">
    <property type="entry name" value="INTERMEMBRANE PHOSPHOLIPID TRANSPORT SYSTEM BINDING PROTEIN MLAC"/>
    <property type="match status" value="1"/>
</dbReference>
<dbReference type="InterPro" id="IPR042245">
    <property type="entry name" value="Tgt2/MlaC_sf"/>
</dbReference>
<reference evidence="2 3" key="1">
    <citation type="journal article" date="2014" name="Int. J. Syst. Evol. Microbiol.">
        <title>Solimonas terrae sp. nov., isolated from soil.</title>
        <authorList>
            <person name="Kim S.J."/>
            <person name="Moon J.Y."/>
            <person name="Weon H.Y."/>
            <person name="Ahn J.H."/>
            <person name="Chen W.M."/>
            <person name="Kwon S.W."/>
        </authorList>
    </citation>
    <scope>NUCLEOTIDE SEQUENCE [LARGE SCALE GENOMIC DNA]</scope>
    <source>
        <strain evidence="2 3">KIS83-12</strain>
    </source>
</reference>
<dbReference type="PIRSF" id="PIRSF004649">
    <property type="entry name" value="MlaC"/>
    <property type="match status" value="1"/>
</dbReference>
<dbReference type="Gene3D" id="3.10.450.710">
    <property type="entry name" value="Tgt2/MlaC"/>
    <property type="match status" value="1"/>
</dbReference>
<proteinExistence type="predicted"/>
<evidence type="ECO:0000313" key="2">
    <source>
        <dbReference type="EMBL" id="NGY06711.1"/>
    </source>
</evidence>
<dbReference type="PANTHER" id="PTHR36573:SF1">
    <property type="entry name" value="INTERMEMBRANE PHOSPHOLIPID TRANSPORT SYSTEM BINDING PROTEIN MLAC"/>
    <property type="match status" value="1"/>
</dbReference>
<gene>
    <name evidence="2" type="ORF">G7Y85_18205</name>
</gene>
<dbReference type="Pfam" id="PF05494">
    <property type="entry name" value="MlaC"/>
    <property type="match status" value="1"/>
</dbReference>
<evidence type="ECO:0000256" key="1">
    <source>
        <dbReference type="SAM" id="SignalP"/>
    </source>
</evidence>
<feature type="signal peptide" evidence="1">
    <location>
        <begin position="1"/>
        <end position="27"/>
    </location>
</feature>
<dbReference type="Proteomes" id="UP000472676">
    <property type="component" value="Unassembled WGS sequence"/>
</dbReference>
<dbReference type="EMBL" id="JAAMOW010000010">
    <property type="protein sequence ID" value="NGY06711.1"/>
    <property type="molecule type" value="Genomic_DNA"/>
</dbReference>
<dbReference type="InterPro" id="IPR008869">
    <property type="entry name" value="MlaC/ttg2D"/>
</dbReference>
<organism evidence="2 3">
    <name type="scientific">Solimonas terrae</name>
    <dbReference type="NCBI Taxonomy" id="1396819"/>
    <lineage>
        <taxon>Bacteria</taxon>
        <taxon>Pseudomonadati</taxon>
        <taxon>Pseudomonadota</taxon>
        <taxon>Gammaproteobacteria</taxon>
        <taxon>Nevskiales</taxon>
        <taxon>Nevskiaceae</taxon>
        <taxon>Solimonas</taxon>
    </lineage>
</organism>
<protein>
    <submittedName>
        <fullName evidence="2">ABC transporter substrate-binding protein</fullName>
    </submittedName>
</protein>
<name>A0A6M2BWZ7_9GAMM</name>
<keyword evidence="1" id="KW-0732">Signal</keyword>
<dbReference type="AlphaFoldDB" id="A0A6M2BWZ7"/>
<keyword evidence="3" id="KW-1185">Reference proteome</keyword>
<dbReference type="RefSeq" id="WP_166260832.1">
    <property type="nucleotide sequence ID" value="NZ_JAAMOW010000010.1"/>
</dbReference>
<comment type="caution">
    <text evidence="2">The sequence shown here is derived from an EMBL/GenBank/DDBJ whole genome shotgun (WGS) entry which is preliminary data.</text>
</comment>
<accession>A0A6M2BWZ7</accession>